<keyword evidence="3" id="KW-1185">Reference proteome</keyword>
<feature type="compositionally biased region" description="Polar residues" evidence="1">
    <location>
        <begin position="558"/>
        <end position="567"/>
    </location>
</feature>
<proteinExistence type="predicted"/>
<comment type="caution">
    <text evidence="2">The sequence shown here is derived from an EMBL/GenBank/DDBJ whole genome shotgun (WGS) entry which is preliminary data.</text>
</comment>
<feature type="region of interest" description="Disordered" evidence="1">
    <location>
        <begin position="8"/>
        <end position="29"/>
    </location>
</feature>
<name>A0A9P4H0R8_9PLEO</name>
<reference evidence="2" key="1">
    <citation type="journal article" date="2020" name="Stud. Mycol.">
        <title>101 Dothideomycetes genomes: a test case for predicting lifestyles and emergence of pathogens.</title>
        <authorList>
            <person name="Haridas S."/>
            <person name="Albert R."/>
            <person name="Binder M."/>
            <person name="Bloem J."/>
            <person name="Labutti K."/>
            <person name="Salamov A."/>
            <person name="Andreopoulos B."/>
            <person name="Baker S."/>
            <person name="Barry K."/>
            <person name="Bills G."/>
            <person name="Bluhm B."/>
            <person name="Cannon C."/>
            <person name="Castanera R."/>
            <person name="Culley D."/>
            <person name="Daum C."/>
            <person name="Ezra D."/>
            <person name="Gonzalez J."/>
            <person name="Henrissat B."/>
            <person name="Kuo A."/>
            <person name="Liang C."/>
            <person name="Lipzen A."/>
            <person name="Lutzoni F."/>
            <person name="Magnuson J."/>
            <person name="Mondo S."/>
            <person name="Nolan M."/>
            <person name="Ohm R."/>
            <person name="Pangilinan J."/>
            <person name="Park H.-J."/>
            <person name="Ramirez L."/>
            <person name="Alfaro M."/>
            <person name="Sun H."/>
            <person name="Tritt A."/>
            <person name="Yoshinaga Y."/>
            <person name="Zwiers L.-H."/>
            <person name="Turgeon B."/>
            <person name="Goodwin S."/>
            <person name="Spatafora J."/>
            <person name="Crous P."/>
            <person name="Grigoriev I."/>
        </authorList>
    </citation>
    <scope>NUCLEOTIDE SEQUENCE</scope>
    <source>
        <strain evidence="2">CBS 110217</strain>
    </source>
</reference>
<feature type="compositionally biased region" description="Low complexity" evidence="1">
    <location>
        <begin position="485"/>
        <end position="498"/>
    </location>
</feature>
<gene>
    <name evidence="2" type="ORF">EK21DRAFT_76293</name>
</gene>
<feature type="compositionally biased region" description="Polar residues" evidence="1">
    <location>
        <begin position="470"/>
        <end position="479"/>
    </location>
</feature>
<evidence type="ECO:0000313" key="2">
    <source>
        <dbReference type="EMBL" id="KAF2025510.1"/>
    </source>
</evidence>
<dbReference type="AlphaFoldDB" id="A0A9P4H0R8"/>
<feature type="region of interest" description="Disordered" evidence="1">
    <location>
        <begin position="470"/>
        <end position="509"/>
    </location>
</feature>
<dbReference type="Proteomes" id="UP000799777">
    <property type="component" value="Unassembled WGS sequence"/>
</dbReference>
<accession>A0A9P4H0R8</accession>
<dbReference type="OrthoDB" id="3798150at2759"/>
<protein>
    <submittedName>
        <fullName evidence="2">Uncharacterized protein</fullName>
    </submittedName>
</protein>
<dbReference type="EMBL" id="ML978264">
    <property type="protein sequence ID" value="KAF2025510.1"/>
    <property type="molecule type" value="Genomic_DNA"/>
</dbReference>
<sequence length="635" mass="69817">MLPAAGLFLPEGLHRQERPAPGDSETDGARLKYFQRRAGRTNERARQTQVETVSKEDIATVDSSDEPASITTALKFANFVSSSNKASAESQALAFLIHRVHHDLTEGSRLYLSPAVTNFLEAWPDRKSWIDTILIDVRRALNDIGSYMDTFRVAGDDGGPVGLKRKFEWISSHQKRLQSKQQLLASCHQSLVTAINIMQTVELCGVTNGTWQDPIYEAPVQPWVKNDNTQVLRGPYSRRERSFIRQTYFNRTNEQSSTQFSHDGTSNTNPLFRDLHYPSDHEITTTCSSLDHFPSPRHSLSGQSRASLDSVPPLSHSERLQNAGSSGLGPRTSIDVIKPMPTLDEKTIERNDSTSTTGMITVSQVAKRYSPTPVFIKRHVGRHRSLPSELPHVQSQSSLTEDLADWADWLVIPGSQSDKIESIEWDAESNSQSPSISVLSCPAVAQVTAPNSTVDPLSSASRIDASFFTSSPRLHNETPSQPPDSSASPLSESSSRTSTIDVEPSSDDIDLSTHQQALLQQSYVQFSPSSQSTSSQIPQPARPPPPVPHPEAFLPPTTKISSSQPHQSTDEEPSSSHRNTELLQAPQQRSDVDRASLTAVIGPAIGSKPMSAQAKRRAAHQKRMEIAFGRAGEQS</sequence>
<feature type="compositionally biased region" description="Pro residues" evidence="1">
    <location>
        <begin position="540"/>
        <end position="549"/>
    </location>
</feature>
<feature type="region of interest" description="Disordered" evidence="1">
    <location>
        <begin position="287"/>
        <end position="336"/>
    </location>
</feature>
<evidence type="ECO:0000313" key="3">
    <source>
        <dbReference type="Proteomes" id="UP000799777"/>
    </source>
</evidence>
<feature type="compositionally biased region" description="Low complexity" evidence="1">
    <location>
        <begin position="525"/>
        <end position="539"/>
    </location>
</feature>
<organism evidence="2 3">
    <name type="scientific">Setomelanomma holmii</name>
    <dbReference type="NCBI Taxonomy" id="210430"/>
    <lineage>
        <taxon>Eukaryota</taxon>
        <taxon>Fungi</taxon>
        <taxon>Dikarya</taxon>
        <taxon>Ascomycota</taxon>
        <taxon>Pezizomycotina</taxon>
        <taxon>Dothideomycetes</taxon>
        <taxon>Pleosporomycetidae</taxon>
        <taxon>Pleosporales</taxon>
        <taxon>Pleosporineae</taxon>
        <taxon>Phaeosphaeriaceae</taxon>
        <taxon>Setomelanomma</taxon>
    </lineage>
</organism>
<evidence type="ECO:0000256" key="1">
    <source>
        <dbReference type="SAM" id="MobiDB-lite"/>
    </source>
</evidence>
<feature type="region of interest" description="Disordered" evidence="1">
    <location>
        <begin position="525"/>
        <end position="622"/>
    </location>
</feature>
<feature type="compositionally biased region" description="Polar residues" evidence="1">
    <location>
        <begin position="298"/>
        <end position="307"/>
    </location>
</feature>